<name>A0A0H2V885_ECOL6</name>
<evidence type="ECO:0000313" key="2">
    <source>
        <dbReference type="EMBL" id="AAN80766.1"/>
    </source>
</evidence>
<accession>A0A0H2V885</accession>
<dbReference type="HOGENOM" id="CLU_3152212_0_0_6"/>
<dbReference type="AlphaFoldDB" id="A0A0H2V885"/>
<dbReference type="Proteomes" id="UP000001410">
    <property type="component" value="Chromosome"/>
</dbReference>
<dbReference type="EMBL" id="AE014075">
    <property type="protein sequence ID" value="AAN80766.1"/>
    <property type="molecule type" value="Genomic_DNA"/>
</dbReference>
<keyword evidence="1" id="KW-0812">Transmembrane</keyword>
<keyword evidence="1" id="KW-0472">Membrane</keyword>
<keyword evidence="3" id="KW-1185">Reference proteome</keyword>
<gene>
    <name evidence="2" type="ordered locus">c2307</name>
</gene>
<sequence length="48" mass="5081">MPGHWCGLLKVDYCNFPAATAAAEILLPMLTSLLAALPAAYVSRHPGQ</sequence>
<feature type="transmembrane region" description="Helical" evidence="1">
    <location>
        <begin position="25"/>
        <end position="42"/>
    </location>
</feature>
<evidence type="ECO:0000256" key="1">
    <source>
        <dbReference type="SAM" id="Phobius"/>
    </source>
</evidence>
<protein>
    <submittedName>
        <fullName evidence="2">Uncharacterized protein</fullName>
    </submittedName>
</protein>
<reference evidence="2 3" key="1">
    <citation type="journal article" date="2002" name="Proc. Natl. Acad. Sci. U.S.A.">
        <title>Extensive mosaic structure revealed by the complete genome sequence of uropathogenic Escherichia coli.</title>
        <authorList>
            <person name="Welch R.A."/>
            <person name="Burland V."/>
            <person name="Plunkett G.III."/>
            <person name="Redford P."/>
            <person name="Roesch P."/>
            <person name="Rasko D."/>
            <person name="Buckles E.L."/>
            <person name="Liou S.R."/>
            <person name="Boutin A."/>
            <person name="Hackett J."/>
            <person name="Stroud D."/>
            <person name="Mayhew G.F."/>
            <person name="Rose D.J."/>
            <person name="Zhou S."/>
            <person name="Schwartz D.C."/>
            <person name="Perna N.T."/>
            <person name="Mobley H.L."/>
            <person name="Donnenberg M.S."/>
            <person name="Blattner F.R."/>
        </authorList>
    </citation>
    <scope>NUCLEOTIDE SEQUENCE [LARGE SCALE GENOMIC DNA]</scope>
    <source>
        <strain evidence="3">CFT073 / ATCC 700928 / UPEC</strain>
    </source>
</reference>
<dbReference type="KEGG" id="ecc:c2307"/>
<keyword evidence="1" id="KW-1133">Transmembrane helix</keyword>
<proteinExistence type="predicted"/>
<evidence type="ECO:0000313" key="3">
    <source>
        <dbReference type="Proteomes" id="UP000001410"/>
    </source>
</evidence>
<organism evidence="2 3">
    <name type="scientific">Escherichia coli O6:H1 (strain CFT073 / ATCC 700928 / UPEC)</name>
    <dbReference type="NCBI Taxonomy" id="199310"/>
    <lineage>
        <taxon>Bacteria</taxon>
        <taxon>Pseudomonadati</taxon>
        <taxon>Pseudomonadota</taxon>
        <taxon>Gammaproteobacteria</taxon>
        <taxon>Enterobacterales</taxon>
        <taxon>Enterobacteriaceae</taxon>
        <taxon>Escherichia</taxon>
    </lineage>
</organism>